<reference evidence="1" key="1">
    <citation type="submission" date="2018-02" db="EMBL/GenBank/DDBJ databases">
        <title>Rhizophora mucronata_Transcriptome.</title>
        <authorList>
            <person name="Meera S.P."/>
            <person name="Sreeshan A."/>
            <person name="Augustine A."/>
        </authorList>
    </citation>
    <scope>NUCLEOTIDE SEQUENCE</scope>
    <source>
        <tissue evidence="1">Leaf</tissue>
    </source>
</reference>
<proteinExistence type="predicted"/>
<dbReference type="AlphaFoldDB" id="A0A2P2Q2I8"/>
<organism evidence="1">
    <name type="scientific">Rhizophora mucronata</name>
    <name type="common">Asiatic mangrove</name>
    <dbReference type="NCBI Taxonomy" id="61149"/>
    <lineage>
        <taxon>Eukaryota</taxon>
        <taxon>Viridiplantae</taxon>
        <taxon>Streptophyta</taxon>
        <taxon>Embryophyta</taxon>
        <taxon>Tracheophyta</taxon>
        <taxon>Spermatophyta</taxon>
        <taxon>Magnoliopsida</taxon>
        <taxon>eudicotyledons</taxon>
        <taxon>Gunneridae</taxon>
        <taxon>Pentapetalae</taxon>
        <taxon>rosids</taxon>
        <taxon>fabids</taxon>
        <taxon>Malpighiales</taxon>
        <taxon>Rhizophoraceae</taxon>
        <taxon>Rhizophora</taxon>
    </lineage>
</organism>
<dbReference type="EMBL" id="GGEC01080724">
    <property type="protein sequence ID" value="MBX61208.1"/>
    <property type="molecule type" value="Transcribed_RNA"/>
</dbReference>
<sequence length="47" mass="5287">MVKCFKTTQMPLPKKLTKSVTYALQQLKPASLVKGTIGFDNYCSQIH</sequence>
<name>A0A2P2Q2I8_RHIMU</name>
<evidence type="ECO:0000313" key="1">
    <source>
        <dbReference type="EMBL" id="MBX61208.1"/>
    </source>
</evidence>
<protein>
    <submittedName>
        <fullName evidence="1">Uncharacterized protein</fullName>
    </submittedName>
</protein>
<accession>A0A2P2Q2I8</accession>